<dbReference type="GO" id="GO:0004803">
    <property type="term" value="F:transposase activity"/>
    <property type="evidence" value="ECO:0007669"/>
    <property type="project" value="InterPro"/>
</dbReference>
<dbReference type="InterPro" id="IPR036388">
    <property type="entry name" value="WH-like_DNA-bd_sf"/>
</dbReference>
<dbReference type="PATRIC" id="fig|242163.4.peg.4205"/>
<feature type="region of interest" description="Disordered" evidence="1">
    <location>
        <begin position="120"/>
        <end position="145"/>
    </location>
</feature>
<dbReference type="EMBL" id="LFJJ01000302">
    <property type="protein sequence ID" value="KND56910.1"/>
    <property type="molecule type" value="Genomic_DNA"/>
</dbReference>
<dbReference type="PANTHER" id="PTHR33795:SF1">
    <property type="entry name" value="INSERTION ELEMENT IS150 PROTEIN INSJ"/>
    <property type="match status" value="1"/>
</dbReference>
<dbReference type="GO" id="GO:0006313">
    <property type="term" value="P:DNA transposition"/>
    <property type="evidence" value="ECO:0007669"/>
    <property type="project" value="InterPro"/>
</dbReference>
<keyword evidence="3" id="KW-1185">Reference proteome</keyword>
<organism evidence="2 3">
    <name type="scientific">Candidatus Burkholderia verschuerenii</name>
    <dbReference type="NCBI Taxonomy" id="242163"/>
    <lineage>
        <taxon>Bacteria</taxon>
        <taxon>Pseudomonadati</taxon>
        <taxon>Pseudomonadota</taxon>
        <taxon>Betaproteobacteria</taxon>
        <taxon>Burkholderiales</taxon>
        <taxon>Burkholderiaceae</taxon>
        <taxon>Burkholderia</taxon>
    </lineage>
</organism>
<reference evidence="3" key="1">
    <citation type="submission" date="2015-06" db="EMBL/GenBank/DDBJ databases">
        <title>Comparative genomics of Burkholderia leaf nodule symbionts.</title>
        <authorList>
            <person name="Carlier A."/>
            <person name="Eberl L."/>
            <person name="Pinto-Carbo M."/>
        </authorList>
    </citation>
    <scope>NUCLEOTIDE SEQUENCE [LARGE SCALE GENOMIC DNA]</scope>
    <source>
        <strain evidence="3">UZHbot4</strain>
    </source>
</reference>
<dbReference type="SUPFAM" id="SSF48295">
    <property type="entry name" value="TrpR-like"/>
    <property type="match status" value="1"/>
</dbReference>
<dbReference type="RefSeq" id="WP_050456053.1">
    <property type="nucleotide sequence ID" value="NZ_LFJJ01000302.1"/>
</dbReference>
<evidence type="ECO:0000313" key="3">
    <source>
        <dbReference type="Proteomes" id="UP000036959"/>
    </source>
</evidence>
<accession>A0A0L0M3R5</accession>
<proteinExistence type="predicted"/>
<dbReference type="SUPFAM" id="SSF46689">
    <property type="entry name" value="Homeodomain-like"/>
    <property type="match status" value="1"/>
</dbReference>
<dbReference type="InterPro" id="IPR009057">
    <property type="entry name" value="Homeodomain-like_sf"/>
</dbReference>
<dbReference type="GO" id="GO:0043565">
    <property type="term" value="F:sequence-specific DNA binding"/>
    <property type="evidence" value="ECO:0007669"/>
    <property type="project" value="InterPro"/>
</dbReference>
<name>A0A0L0M3R5_9BURK</name>
<comment type="caution">
    <text evidence="2">The sequence shown here is derived from an EMBL/GenBank/DDBJ whole genome shotgun (WGS) entry which is preliminary data.</text>
</comment>
<evidence type="ECO:0000256" key="1">
    <source>
        <dbReference type="SAM" id="MobiDB-lite"/>
    </source>
</evidence>
<dbReference type="InterPro" id="IPR052057">
    <property type="entry name" value="IS150/IS1296_orfA-like"/>
</dbReference>
<sequence>MAKYTEQEKLAAVEDYCAGHHGLKVVARRLDINVESLRRWAALYRVHGAEGVQKKRRATYSLEFKLLSVLQRMRDDELSYRQVAALFDIRNFNIIGNWKHAYDEGGMAALSPYSSVRCVRMKKQSTNEPQPKSHDNSSPSREELLAELDHLRMENAYLKQLDALVQAKRQKARQ</sequence>
<dbReference type="InterPro" id="IPR010921">
    <property type="entry name" value="Trp_repressor/repl_initiator"/>
</dbReference>
<dbReference type="Pfam" id="PF01527">
    <property type="entry name" value="HTH_Tnp_1"/>
    <property type="match status" value="1"/>
</dbReference>
<gene>
    <name evidence="2" type="ORF">BVER_02760</name>
</gene>
<dbReference type="Proteomes" id="UP000036959">
    <property type="component" value="Unassembled WGS sequence"/>
</dbReference>
<dbReference type="PANTHER" id="PTHR33795">
    <property type="entry name" value="INSERTION ELEMENT IS150 PROTEIN INSJ"/>
    <property type="match status" value="1"/>
</dbReference>
<dbReference type="AlphaFoldDB" id="A0A0L0M3R5"/>
<evidence type="ECO:0000313" key="2">
    <source>
        <dbReference type="EMBL" id="KND56910.1"/>
    </source>
</evidence>
<protein>
    <submittedName>
        <fullName evidence="2">Mobile element protein</fullName>
    </submittedName>
</protein>
<feature type="compositionally biased region" description="Basic and acidic residues" evidence="1">
    <location>
        <begin position="131"/>
        <end position="145"/>
    </location>
</feature>
<dbReference type="InterPro" id="IPR002514">
    <property type="entry name" value="Transposase_8"/>
</dbReference>
<dbReference type="Gene3D" id="1.10.10.10">
    <property type="entry name" value="Winged helix-like DNA-binding domain superfamily/Winged helix DNA-binding domain"/>
    <property type="match status" value="1"/>
</dbReference>